<evidence type="ECO:0000313" key="4">
    <source>
        <dbReference type="Proteomes" id="UP000054251"/>
    </source>
</evidence>
<dbReference type="Gene3D" id="3.90.640.60">
    <property type="match status" value="1"/>
</dbReference>
<comment type="caution">
    <text evidence="3">The sequence shown here is derived from an EMBL/GenBank/DDBJ whole genome shotgun (WGS) entry which is preliminary data.</text>
</comment>
<protein>
    <recommendedName>
        <fullName evidence="5">Actin-like protein ARP9</fullName>
    </recommendedName>
</protein>
<feature type="region of interest" description="Disordered" evidence="2">
    <location>
        <begin position="251"/>
        <end position="279"/>
    </location>
</feature>
<accession>A0A0V1PTX7</accession>
<dbReference type="GeneID" id="26841590"/>
<gene>
    <name evidence="3" type="ORF">AC631_04581</name>
</gene>
<name>A0A0V1PTX7_9ASCO</name>
<evidence type="ECO:0000313" key="3">
    <source>
        <dbReference type="EMBL" id="KRZ99674.1"/>
    </source>
</evidence>
<dbReference type="Gene3D" id="3.30.420.40">
    <property type="match status" value="2"/>
</dbReference>
<dbReference type="SUPFAM" id="SSF53067">
    <property type="entry name" value="Actin-like ATPase domain"/>
    <property type="match status" value="2"/>
</dbReference>
<dbReference type="InterPro" id="IPR004000">
    <property type="entry name" value="Actin"/>
</dbReference>
<dbReference type="InterPro" id="IPR043129">
    <property type="entry name" value="ATPase_NBD"/>
</dbReference>
<comment type="similarity">
    <text evidence="1">Belongs to the actin family.</text>
</comment>
<evidence type="ECO:0000256" key="2">
    <source>
        <dbReference type="SAM" id="MobiDB-lite"/>
    </source>
</evidence>
<evidence type="ECO:0008006" key="5">
    <source>
        <dbReference type="Google" id="ProtNLM"/>
    </source>
</evidence>
<dbReference type="Proteomes" id="UP000054251">
    <property type="component" value="Unassembled WGS sequence"/>
</dbReference>
<dbReference type="EMBL" id="LMYN01000127">
    <property type="protein sequence ID" value="KRZ99674.1"/>
    <property type="molecule type" value="Genomic_DNA"/>
</dbReference>
<reference evidence="3 4" key="1">
    <citation type="submission" date="2015-11" db="EMBL/GenBank/DDBJ databases">
        <title>The genome of Debaryomyces fabryi.</title>
        <authorList>
            <person name="Tafer H."/>
            <person name="Lopandic K."/>
        </authorList>
    </citation>
    <scope>NUCLEOTIDE SEQUENCE [LARGE SCALE GENOMIC DNA]</scope>
    <source>
        <strain evidence="3 4">CBS 789</strain>
    </source>
</reference>
<evidence type="ECO:0000256" key="1">
    <source>
        <dbReference type="RuleBase" id="RU000487"/>
    </source>
</evidence>
<dbReference type="AlphaFoldDB" id="A0A0V1PTX7"/>
<dbReference type="RefSeq" id="XP_015465777.1">
    <property type="nucleotide sequence ID" value="XM_015613410.1"/>
</dbReference>
<proteinExistence type="inferred from homology"/>
<feature type="compositionally biased region" description="Basic and acidic residues" evidence="2">
    <location>
        <begin position="264"/>
        <end position="279"/>
    </location>
</feature>
<sequence>MPLFRESSFLVVHPGSQHTIFSFGLQDPLSPPQYKIPSVVYQDPNTKEYKSKKNEGEELIEVHPIKESRIVDLDAFNYLLKIILQSVITNNPVITINQIPLLLIAPSLAWSRSNIEYVTKYVIESLEFTAFNVIDLSIACNFGMGSSSSSCVVNIGHESCQIMPVIGYQSIKYAGIYLNGIGGKTINEEVQKLLPNLTGKQIEALKTSGIFEAVNDHDSSFYSVADLNTIGENNEDDEDFDVAKIVTEQNGNLPKSESEANQGEEDKQEEKSNSELEKNFFLDPDTKEKIYVGKERFQGVSKLVNRVAEAIYESLLLIPDLEKRQECYDNLIFVGSTFKIPGLKQALLIKLTADYLVRSPGESTANDETTAVNSAIVAYQQAEELNESNGESNFILSQVPTAIRAAKHPDYFPEWKQPKEKGGSWEDVYFLGAEIYAKQIFGGNSNQGGELFLDADGYEEKGPQGIWDATI</sequence>
<dbReference type="Pfam" id="PF00022">
    <property type="entry name" value="Actin"/>
    <property type="match status" value="1"/>
</dbReference>
<feature type="compositionally biased region" description="Polar residues" evidence="2">
    <location>
        <begin position="251"/>
        <end position="261"/>
    </location>
</feature>
<dbReference type="PANTHER" id="PTHR11937">
    <property type="entry name" value="ACTIN"/>
    <property type="match status" value="1"/>
</dbReference>
<organism evidence="3 4">
    <name type="scientific">Debaryomyces fabryi</name>
    <dbReference type="NCBI Taxonomy" id="58627"/>
    <lineage>
        <taxon>Eukaryota</taxon>
        <taxon>Fungi</taxon>
        <taxon>Dikarya</taxon>
        <taxon>Ascomycota</taxon>
        <taxon>Saccharomycotina</taxon>
        <taxon>Pichiomycetes</taxon>
        <taxon>Debaryomycetaceae</taxon>
        <taxon>Debaryomyces</taxon>
    </lineage>
</organism>
<keyword evidence="4" id="KW-1185">Reference proteome</keyword>
<dbReference type="SMART" id="SM00268">
    <property type="entry name" value="ACTIN"/>
    <property type="match status" value="1"/>
</dbReference>
<dbReference type="OrthoDB" id="74201at2759"/>